<dbReference type="Gene3D" id="3.30.565.10">
    <property type="entry name" value="Histidine kinase-like ATPase, C-terminal domain"/>
    <property type="match status" value="1"/>
</dbReference>
<dbReference type="Gene3D" id="3.40.50.2300">
    <property type="match status" value="1"/>
</dbReference>
<dbReference type="PANTHER" id="PTHR45339:SF5">
    <property type="entry name" value="HISTIDINE KINASE"/>
    <property type="match status" value="1"/>
</dbReference>
<dbReference type="Pfam" id="PF00512">
    <property type="entry name" value="HisKA"/>
    <property type="match status" value="1"/>
</dbReference>
<dbReference type="GO" id="GO:0005886">
    <property type="term" value="C:plasma membrane"/>
    <property type="evidence" value="ECO:0007669"/>
    <property type="project" value="UniProtKB-SubCell"/>
</dbReference>
<dbReference type="PANTHER" id="PTHR45339">
    <property type="entry name" value="HYBRID SIGNAL TRANSDUCTION HISTIDINE KINASE J"/>
    <property type="match status" value="1"/>
</dbReference>
<dbReference type="SMART" id="SM00304">
    <property type="entry name" value="HAMP"/>
    <property type="match status" value="1"/>
</dbReference>
<accession>A0A6L5XP87</accession>
<dbReference type="SMART" id="SM00387">
    <property type="entry name" value="HATPase_c"/>
    <property type="match status" value="1"/>
</dbReference>
<dbReference type="Gene3D" id="1.20.120.160">
    <property type="entry name" value="HPT domain"/>
    <property type="match status" value="1"/>
</dbReference>
<dbReference type="Pfam" id="PF01627">
    <property type="entry name" value="Hpt"/>
    <property type="match status" value="1"/>
</dbReference>
<keyword evidence="10" id="KW-0812">Transmembrane</keyword>
<dbReference type="InterPro" id="IPR004358">
    <property type="entry name" value="Sig_transdc_His_kin-like_C"/>
</dbReference>
<dbReference type="CDD" id="cd17546">
    <property type="entry name" value="REC_hyHK_CKI1_RcsC-like"/>
    <property type="match status" value="1"/>
</dbReference>
<evidence type="ECO:0000256" key="4">
    <source>
        <dbReference type="ARBA" id="ARBA00022553"/>
    </source>
</evidence>
<dbReference type="PROSITE" id="PS50885">
    <property type="entry name" value="HAMP"/>
    <property type="match status" value="1"/>
</dbReference>
<evidence type="ECO:0000313" key="15">
    <source>
        <dbReference type="EMBL" id="MSS29040.1"/>
    </source>
</evidence>
<dbReference type="PROSITE" id="PS50109">
    <property type="entry name" value="HIS_KIN"/>
    <property type="match status" value="1"/>
</dbReference>
<evidence type="ECO:0000256" key="2">
    <source>
        <dbReference type="ARBA" id="ARBA00004370"/>
    </source>
</evidence>
<dbReference type="PRINTS" id="PR00344">
    <property type="entry name" value="BCTRLSENSOR"/>
</dbReference>
<dbReference type="RefSeq" id="WP_154513057.1">
    <property type="nucleotide sequence ID" value="NZ_VUMH01000020.1"/>
</dbReference>
<name>A0A6L5XP87_9BACT</name>
<gene>
    <name evidence="15" type="ORF">FYJ44_13640</name>
</gene>
<feature type="region of interest" description="Disordered" evidence="9">
    <location>
        <begin position="702"/>
        <end position="728"/>
    </location>
</feature>
<dbReference type="CDD" id="cd00082">
    <property type="entry name" value="HisKA"/>
    <property type="match status" value="1"/>
</dbReference>
<evidence type="ECO:0000313" key="16">
    <source>
        <dbReference type="Proteomes" id="UP000477488"/>
    </source>
</evidence>
<dbReference type="InterPro" id="IPR011006">
    <property type="entry name" value="CheY-like_superfamily"/>
</dbReference>
<feature type="domain" description="Histidine kinase" evidence="11">
    <location>
        <begin position="328"/>
        <end position="549"/>
    </location>
</feature>
<dbReference type="InterPro" id="IPR003661">
    <property type="entry name" value="HisK_dim/P_dom"/>
</dbReference>
<keyword evidence="6" id="KW-0418">Kinase</keyword>
<evidence type="ECO:0000259" key="12">
    <source>
        <dbReference type="PROSITE" id="PS50110"/>
    </source>
</evidence>
<organism evidence="15 16">
    <name type="scientific">Desulfovibrio porci</name>
    <dbReference type="NCBI Taxonomy" id="2605782"/>
    <lineage>
        <taxon>Bacteria</taxon>
        <taxon>Pseudomonadati</taxon>
        <taxon>Thermodesulfobacteriota</taxon>
        <taxon>Desulfovibrionia</taxon>
        <taxon>Desulfovibrionales</taxon>
        <taxon>Desulfovibrionaceae</taxon>
        <taxon>Desulfovibrio</taxon>
    </lineage>
</organism>
<feature type="transmembrane region" description="Helical" evidence="10">
    <location>
        <begin position="12"/>
        <end position="29"/>
    </location>
</feature>
<feature type="modified residue" description="4-aspartylphosphate" evidence="8">
    <location>
        <position position="629"/>
    </location>
</feature>
<dbReference type="EMBL" id="VUMH01000020">
    <property type="protein sequence ID" value="MSS29040.1"/>
    <property type="molecule type" value="Genomic_DNA"/>
</dbReference>
<dbReference type="InterPro" id="IPR036890">
    <property type="entry name" value="HATPase_C_sf"/>
</dbReference>
<feature type="domain" description="Response regulatory" evidence="12">
    <location>
        <begin position="580"/>
        <end position="697"/>
    </location>
</feature>
<proteinExistence type="predicted"/>
<comment type="catalytic activity">
    <reaction evidence="1">
        <text>ATP + protein L-histidine = ADP + protein N-phospho-L-histidine.</text>
        <dbReference type="EC" id="2.7.13.3"/>
    </reaction>
</comment>
<evidence type="ECO:0000256" key="8">
    <source>
        <dbReference type="PROSITE-ProRule" id="PRU00169"/>
    </source>
</evidence>
<evidence type="ECO:0000259" key="14">
    <source>
        <dbReference type="PROSITE" id="PS50894"/>
    </source>
</evidence>
<evidence type="ECO:0000259" key="11">
    <source>
        <dbReference type="PROSITE" id="PS50109"/>
    </source>
</evidence>
<dbReference type="SUPFAM" id="SSF52172">
    <property type="entry name" value="CheY-like"/>
    <property type="match status" value="1"/>
</dbReference>
<evidence type="ECO:0000256" key="3">
    <source>
        <dbReference type="ARBA" id="ARBA00012438"/>
    </source>
</evidence>
<reference evidence="15 16" key="1">
    <citation type="submission" date="2019-09" db="EMBL/GenBank/DDBJ databases">
        <title>In-depth cultivation of the pig gut microbiome towards novel bacterial diversity and tailored functional studies.</title>
        <authorList>
            <person name="Wylensek D."/>
            <person name="Hitch T.C.A."/>
            <person name="Clavel T."/>
        </authorList>
    </citation>
    <scope>NUCLEOTIDE SEQUENCE [LARGE SCALE GENOMIC DNA]</scope>
    <source>
        <strain evidence="15 16">PG-178-WT-4</strain>
    </source>
</reference>
<dbReference type="GO" id="GO:0005524">
    <property type="term" value="F:ATP binding"/>
    <property type="evidence" value="ECO:0007669"/>
    <property type="project" value="UniProtKB-KW"/>
</dbReference>
<feature type="compositionally biased region" description="Basic and acidic residues" evidence="9">
    <location>
        <begin position="705"/>
        <end position="714"/>
    </location>
</feature>
<dbReference type="SMART" id="SM00388">
    <property type="entry name" value="HisKA"/>
    <property type="match status" value="1"/>
</dbReference>
<keyword evidence="5" id="KW-0808">Transferase</keyword>
<sequence>MTIRAIIKTSNLVQLGLVLLLGVCFFGLGRELREVNGLLRNFYRIDALFSELQANADDKYRLALDYVSAPSARGLKDWQNLILAERGIVARPPTSFLAGDERSLQRIADSLDLHTEGRELLQFCLDQNELLSRLTEVAVMRARGLYPDEQGGFTVEGDPQPRQALKWISDSKLALIPGKILNAGRQLRAHRYQDFLAHMSVQRHDVWWTLGFAVGGLILLALNVAAIMFTLHKRVVRPLALVGRYAEEVAAGDDPPPLRLKYGDELAGMFDSLQKMKSVLLSRIQELKAAESAAHASRQQAIRARSQALASLQIARKASTVQEDFLRRISHEIRTPMNAIIGMSYLCLQTRLSPNQSKYLSQINKAGSTLLDMFNRILDFASVDEGSLRPERTLFPLGRFLELLRRSVAAEASEKKLSLTLNAAPGLPAYLLGDERHLEEVLRILLDNAVQYTSEGGVELSVAPVRETQGKVRLRFCVADSGPGISSENQAKLFEPFVPGDMSMTRSGSGLGLGLALARHLVGLMGGVIEVDSAPGRGSRLSFELDFDLPPEEETRAPTIATGDSEDANADDGHGGERALVLVVDDNEINRQIARELLEQAGLAVAVAEDGSRAVECVRRQPVALVLMDVQMPVMDGMEATRRIREMGHSPSELPILAMTAHTDSGSRMDGRDVGMNDYLTKPVNPAALYAALEEWLPGGLAHNPMREAERPEENADGATPPAVPPSPPLHPAINAKAGLATVGGNEKLYNELLVRFVEHYGQSAAQLRDLLEHGDYRGAARLAHTVKGVAANLGVEQITELTRQMEDCLPDVPPAENLLQGFETAMAEALEQIRLLQKHNGLAATAGDMRLADEHRHALLDLLGELPQRMETDWGGVESALEAFIPLVEGTPYAEELSRVLAAVNDFNPADMAGHAELLRRHLSGDADEDRLLH</sequence>
<evidence type="ECO:0000259" key="13">
    <source>
        <dbReference type="PROSITE" id="PS50885"/>
    </source>
</evidence>
<keyword evidence="10" id="KW-1133">Transmembrane helix</keyword>
<dbReference type="Gene3D" id="1.10.287.130">
    <property type="match status" value="1"/>
</dbReference>
<protein>
    <recommendedName>
        <fullName evidence="3">histidine kinase</fullName>
        <ecNumber evidence="3">2.7.13.3</ecNumber>
    </recommendedName>
</protein>
<feature type="region of interest" description="Disordered" evidence="9">
    <location>
        <begin position="555"/>
        <end position="574"/>
    </location>
</feature>
<feature type="domain" description="HAMP" evidence="13">
    <location>
        <begin position="233"/>
        <end position="285"/>
    </location>
</feature>
<feature type="domain" description="HPt" evidence="14">
    <location>
        <begin position="746"/>
        <end position="837"/>
    </location>
</feature>
<dbReference type="Pfam" id="PF02518">
    <property type="entry name" value="HATPase_c"/>
    <property type="match status" value="1"/>
</dbReference>
<comment type="caution">
    <text evidence="15">The sequence shown here is derived from an EMBL/GenBank/DDBJ whole genome shotgun (WGS) entry which is preliminary data.</text>
</comment>
<dbReference type="SUPFAM" id="SSF47384">
    <property type="entry name" value="Homodimeric domain of signal transducing histidine kinase"/>
    <property type="match status" value="1"/>
</dbReference>
<dbReference type="Pfam" id="PF00072">
    <property type="entry name" value="Response_reg"/>
    <property type="match status" value="1"/>
</dbReference>
<dbReference type="InterPro" id="IPR008207">
    <property type="entry name" value="Sig_transdc_His_kin_Hpt_dom"/>
</dbReference>
<evidence type="ECO:0000256" key="1">
    <source>
        <dbReference type="ARBA" id="ARBA00000085"/>
    </source>
</evidence>
<dbReference type="Gene3D" id="6.10.340.10">
    <property type="match status" value="1"/>
</dbReference>
<dbReference type="Proteomes" id="UP000477488">
    <property type="component" value="Unassembled WGS sequence"/>
</dbReference>
<keyword evidence="16" id="KW-1185">Reference proteome</keyword>
<evidence type="ECO:0000256" key="7">
    <source>
        <dbReference type="PROSITE-ProRule" id="PRU00110"/>
    </source>
</evidence>
<dbReference type="InterPro" id="IPR005467">
    <property type="entry name" value="His_kinase_dom"/>
</dbReference>
<comment type="subcellular location">
    <subcellularLocation>
        <location evidence="2">Membrane</location>
    </subcellularLocation>
</comment>
<dbReference type="EC" id="2.7.13.3" evidence="3"/>
<dbReference type="InterPro" id="IPR001789">
    <property type="entry name" value="Sig_transdc_resp-reg_receiver"/>
</dbReference>
<dbReference type="SUPFAM" id="SSF47226">
    <property type="entry name" value="Histidine-containing phosphotransfer domain, HPT domain"/>
    <property type="match status" value="1"/>
</dbReference>
<dbReference type="InterPro" id="IPR003660">
    <property type="entry name" value="HAMP_dom"/>
</dbReference>
<dbReference type="PROSITE" id="PS50110">
    <property type="entry name" value="RESPONSE_REGULATORY"/>
    <property type="match status" value="1"/>
</dbReference>
<dbReference type="InterPro" id="IPR003594">
    <property type="entry name" value="HATPase_dom"/>
</dbReference>
<dbReference type="CDD" id="cd00088">
    <property type="entry name" value="HPT"/>
    <property type="match status" value="1"/>
</dbReference>
<feature type="modified residue" description="Phosphohistidine" evidence="7">
    <location>
        <position position="785"/>
    </location>
</feature>
<keyword evidence="10" id="KW-0472">Membrane</keyword>
<feature type="transmembrane region" description="Helical" evidence="10">
    <location>
        <begin position="206"/>
        <end position="231"/>
    </location>
</feature>
<dbReference type="GO" id="GO:0000155">
    <property type="term" value="F:phosphorelay sensor kinase activity"/>
    <property type="evidence" value="ECO:0007669"/>
    <property type="project" value="InterPro"/>
</dbReference>
<dbReference type="SMART" id="SM00073">
    <property type="entry name" value="HPT"/>
    <property type="match status" value="1"/>
</dbReference>
<dbReference type="PROSITE" id="PS50894">
    <property type="entry name" value="HPT"/>
    <property type="match status" value="1"/>
</dbReference>
<evidence type="ECO:0000256" key="9">
    <source>
        <dbReference type="SAM" id="MobiDB-lite"/>
    </source>
</evidence>
<evidence type="ECO:0000256" key="5">
    <source>
        <dbReference type="ARBA" id="ARBA00022679"/>
    </source>
</evidence>
<evidence type="ECO:0000256" key="6">
    <source>
        <dbReference type="ARBA" id="ARBA00022777"/>
    </source>
</evidence>
<keyword evidence="4 8" id="KW-0597">Phosphoprotein</keyword>
<dbReference type="SMART" id="SM00448">
    <property type="entry name" value="REC"/>
    <property type="match status" value="1"/>
</dbReference>
<evidence type="ECO:0000256" key="10">
    <source>
        <dbReference type="SAM" id="Phobius"/>
    </source>
</evidence>
<dbReference type="AlphaFoldDB" id="A0A6L5XP87"/>
<dbReference type="InterPro" id="IPR036097">
    <property type="entry name" value="HisK_dim/P_sf"/>
</dbReference>
<dbReference type="SUPFAM" id="SSF55874">
    <property type="entry name" value="ATPase domain of HSP90 chaperone/DNA topoisomerase II/histidine kinase"/>
    <property type="match status" value="1"/>
</dbReference>
<dbReference type="InterPro" id="IPR036641">
    <property type="entry name" value="HPT_dom_sf"/>
</dbReference>